<keyword evidence="3" id="KW-0106">Calcium</keyword>
<dbReference type="InterPro" id="IPR014718">
    <property type="entry name" value="GH-type_carb-bd"/>
</dbReference>
<dbReference type="Proteomes" id="UP000184050">
    <property type="component" value="Unassembled WGS sequence"/>
</dbReference>
<accession>A0A1M6E336</accession>
<organism evidence="4 5">
    <name type="scientific">Tangfeifania diversioriginum</name>
    <dbReference type="NCBI Taxonomy" id="1168035"/>
    <lineage>
        <taxon>Bacteria</taxon>
        <taxon>Pseudomonadati</taxon>
        <taxon>Bacteroidota</taxon>
        <taxon>Bacteroidia</taxon>
        <taxon>Marinilabiliales</taxon>
        <taxon>Prolixibacteraceae</taxon>
        <taxon>Tangfeifania</taxon>
    </lineage>
</organism>
<name>A0A1M6E336_9BACT</name>
<dbReference type="AlphaFoldDB" id="A0A1M6E336"/>
<keyword evidence="5" id="KW-1185">Reference proteome</keyword>
<evidence type="ECO:0000313" key="5">
    <source>
        <dbReference type="Proteomes" id="UP000184050"/>
    </source>
</evidence>
<evidence type="ECO:0000256" key="1">
    <source>
        <dbReference type="ARBA" id="ARBA00001913"/>
    </source>
</evidence>
<comment type="subunit">
    <text evidence="2">Monomer.</text>
</comment>
<proteinExistence type="predicted"/>
<dbReference type="Gene3D" id="2.70.98.10">
    <property type="match status" value="1"/>
</dbReference>
<evidence type="ECO:0000256" key="2">
    <source>
        <dbReference type="ARBA" id="ARBA00011245"/>
    </source>
</evidence>
<dbReference type="OrthoDB" id="9791280at2"/>
<reference evidence="4 5" key="1">
    <citation type="submission" date="2016-11" db="EMBL/GenBank/DDBJ databases">
        <authorList>
            <person name="Jaros S."/>
            <person name="Januszkiewicz K."/>
            <person name="Wedrychowicz H."/>
        </authorList>
    </citation>
    <scope>NUCLEOTIDE SEQUENCE [LARGE SCALE GENOMIC DNA]</scope>
    <source>
        <strain evidence="4 5">DSM 27063</strain>
    </source>
</reference>
<dbReference type="GO" id="GO:0030246">
    <property type="term" value="F:carbohydrate binding"/>
    <property type="evidence" value="ECO:0007669"/>
    <property type="project" value="InterPro"/>
</dbReference>
<evidence type="ECO:0000256" key="3">
    <source>
        <dbReference type="ARBA" id="ARBA00022837"/>
    </source>
</evidence>
<comment type="cofactor">
    <cofactor evidence="1">
        <name>Ca(2+)</name>
        <dbReference type="ChEBI" id="CHEBI:29108"/>
    </cofactor>
</comment>
<dbReference type="RefSeq" id="WP_073166744.1">
    <property type="nucleotide sequence ID" value="NZ_FQZE01000006.1"/>
</dbReference>
<evidence type="ECO:0000313" key="4">
    <source>
        <dbReference type="EMBL" id="SHI79668.1"/>
    </source>
</evidence>
<dbReference type="STRING" id="1168035.SAMN05444280_10635"/>
<evidence type="ECO:0008006" key="6">
    <source>
        <dbReference type="Google" id="ProtNLM"/>
    </source>
</evidence>
<gene>
    <name evidence="4" type="ORF">SAMN05444280_10635</name>
</gene>
<sequence>MQKIILENNSIILQINPEGGSYSEFRLKNLPVNPINWETTDLEQPPFKGHFLCFDRWGPPTGAEKANGFRHHGEVNSQKWQVVQKPQKTNNITKCVMSCRLPMGGLKLTRTVELPEGEPVFFVSEEIKNLNQYGRMFNIVQHVTLAPPFLDTNTLFDNNTEKGFEDKEDGSLNQEEPVLKWTEVRHNDKKINLRKFQDEWPRVSTFVFPRNEKYGWVTAANPGQNLLLGYIWKTEDYPWINFWRHMEGGIPVAFGMEFGTTGLHEPFPVVAKKAKIFDRNIFEFIDAGEVIRKSFTAFLTKIPFNYRGVEKIELTESAIILSEKDKKSSNIIIQINFNR</sequence>
<protein>
    <recommendedName>
        <fullName evidence="6">Methane oxygenase PmoA</fullName>
    </recommendedName>
</protein>
<dbReference type="EMBL" id="FQZE01000006">
    <property type="protein sequence ID" value="SHI79668.1"/>
    <property type="molecule type" value="Genomic_DNA"/>
</dbReference>